<sequence length="144" mass="16545">MSPTTQMNKAETKHSFVCIKSQSQCDVETVYGKFTIQFSGDANQTYIKTELPFHAQLTFDATNETYMLKSVSSYLEGKSMFMGKIPVFFEPSENQESNTRVAESLLASCSEEIMTWLFWFKVEILVDGIVQQQDFLIEFDSERL</sequence>
<gene>
    <name evidence="1" type="ORF">L3081_15385</name>
</gene>
<evidence type="ECO:0000313" key="2">
    <source>
        <dbReference type="Proteomes" id="UP001139646"/>
    </source>
</evidence>
<organism evidence="1 2">
    <name type="scientific">Colwellia maritima</name>
    <dbReference type="NCBI Taxonomy" id="2912588"/>
    <lineage>
        <taxon>Bacteria</taxon>
        <taxon>Pseudomonadati</taxon>
        <taxon>Pseudomonadota</taxon>
        <taxon>Gammaproteobacteria</taxon>
        <taxon>Alteromonadales</taxon>
        <taxon>Colwelliaceae</taxon>
        <taxon>Colwellia</taxon>
    </lineage>
</organism>
<dbReference type="Proteomes" id="UP001139646">
    <property type="component" value="Unassembled WGS sequence"/>
</dbReference>
<comment type="caution">
    <text evidence="1">The sequence shown here is derived from an EMBL/GenBank/DDBJ whole genome shotgun (WGS) entry which is preliminary data.</text>
</comment>
<dbReference type="EMBL" id="JAKKSL010000002">
    <property type="protein sequence ID" value="MCI2284519.1"/>
    <property type="molecule type" value="Genomic_DNA"/>
</dbReference>
<protein>
    <recommendedName>
        <fullName evidence="3">DUF1934 domain-containing protein</fullName>
    </recommendedName>
</protein>
<evidence type="ECO:0008006" key="3">
    <source>
        <dbReference type="Google" id="ProtNLM"/>
    </source>
</evidence>
<reference evidence="1" key="1">
    <citation type="submission" date="2022-01" db="EMBL/GenBank/DDBJ databases">
        <title>Colwellia maritima, isolated from seawater.</title>
        <authorList>
            <person name="Kristyanto S."/>
            <person name="Jung J."/>
            <person name="Jeon C.O."/>
        </authorList>
    </citation>
    <scope>NUCLEOTIDE SEQUENCE</scope>
    <source>
        <strain evidence="1">MSW7</strain>
    </source>
</reference>
<proteinExistence type="predicted"/>
<accession>A0ABS9X2P7</accession>
<evidence type="ECO:0000313" key="1">
    <source>
        <dbReference type="EMBL" id="MCI2284519.1"/>
    </source>
</evidence>
<name>A0ABS9X2P7_9GAMM</name>
<dbReference type="RefSeq" id="WP_242286949.1">
    <property type="nucleotide sequence ID" value="NZ_JAKKSL010000002.1"/>
</dbReference>
<keyword evidence="2" id="KW-1185">Reference proteome</keyword>